<comment type="caution">
    <text evidence="2">The sequence shown here is derived from an EMBL/GenBank/DDBJ whole genome shotgun (WGS) entry which is preliminary data.</text>
</comment>
<name>A0A9W7T4V3_TRIRA</name>
<dbReference type="AlphaFoldDB" id="A0A9W7T4V3"/>
<protein>
    <submittedName>
        <fullName evidence="2">Uncharacterized protein</fullName>
    </submittedName>
</protein>
<feature type="region of interest" description="Disordered" evidence="1">
    <location>
        <begin position="127"/>
        <end position="170"/>
    </location>
</feature>
<accession>A0A9W7T4V3</accession>
<gene>
    <name evidence="2" type="ORF">IRJ41_005013</name>
</gene>
<dbReference type="Proteomes" id="UP001059041">
    <property type="component" value="Unassembled WGS sequence"/>
</dbReference>
<dbReference type="EMBL" id="JAFHDT010000084">
    <property type="protein sequence ID" value="KAI7790544.1"/>
    <property type="molecule type" value="Genomic_DNA"/>
</dbReference>
<feature type="compositionally biased region" description="Basic and acidic residues" evidence="1">
    <location>
        <begin position="127"/>
        <end position="137"/>
    </location>
</feature>
<feature type="compositionally biased region" description="Polar residues" evidence="1">
    <location>
        <begin position="157"/>
        <end position="168"/>
    </location>
</feature>
<evidence type="ECO:0000313" key="2">
    <source>
        <dbReference type="EMBL" id="KAI7790544.1"/>
    </source>
</evidence>
<keyword evidence="3" id="KW-1185">Reference proteome</keyword>
<proteinExistence type="predicted"/>
<sequence length="204" mass="22099">MIENLGQNVAGVVNIDDIVEQNVEREASESGSVRAEAAEPSVSRVVNVIENMGQNVKAAVNIDDNIEQNVERDASDSESAWVADKVQSADKAQAADKFEVDSDQNEINTNLTEKKIESALNIVRNEREQSPSNHDHQGMGPSDVTPKKAKKSLGSFFKTSPAPSSMEPSHTVEVELNNYMMSPTIDSEMALSLGGKSIRSTSHT</sequence>
<evidence type="ECO:0000256" key="1">
    <source>
        <dbReference type="SAM" id="MobiDB-lite"/>
    </source>
</evidence>
<evidence type="ECO:0000313" key="3">
    <source>
        <dbReference type="Proteomes" id="UP001059041"/>
    </source>
</evidence>
<reference evidence="2" key="1">
    <citation type="submission" date="2021-02" db="EMBL/GenBank/DDBJ databases">
        <title>Comparative genomics reveals that relaxation of natural selection precedes convergent phenotypic evolution of cavefish.</title>
        <authorList>
            <person name="Peng Z."/>
        </authorList>
    </citation>
    <scope>NUCLEOTIDE SEQUENCE</scope>
    <source>
        <tissue evidence="2">Muscle</tissue>
    </source>
</reference>
<organism evidence="2 3">
    <name type="scientific">Triplophysa rosa</name>
    <name type="common">Cave loach</name>
    <dbReference type="NCBI Taxonomy" id="992332"/>
    <lineage>
        <taxon>Eukaryota</taxon>
        <taxon>Metazoa</taxon>
        <taxon>Chordata</taxon>
        <taxon>Craniata</taxon>
        <taxon>Vertebrata</taxon>
        <taxon>Euteleostomi</taxon>
        <taxon>Actinopterygii</taxon>
        <taxon>Neopterygii</taxon>
        <taxon>Teleostei</taxon>
        <taxon>Ostariophysi</taxon>
        <taxon>Cypriniformes</taxon>
        <taxon>Nemacheilidae</taxon>
        <taxon>Triplophysa</taxon>
    </lineage>
</organism>